<feature type="transmembrane region" description="Helical" evidence="8">
    <location>
        <begin position="315"/>
        <end position="336"/>
    </location>
</feature>
<evidence type="ECO:0000313" key="10">
    <source>
        <dbReference type="EMBL" id="QEX17684.1"/>
    </source>
</evidence>
<evidence type="ECO:0000256" key="5">
    <source>
        <dbReference type="ARBA" id="ARBA00022692"/>
    </source>
</evidence>
<feature type="domain" description="Glycosyltransferase RgtA/B/C/D-like" evidence="9">
    <location>
        <begin position="66"/>
        <end position="226"/>
    </location>
</feature>
<feature type="transmembrane region" description="Helical" evidence="8">
    <location>
        <begin position="208"/>
        <end position="226"/>
    </location>
</feature>
<evidence type="ECO:0000256" key="7">
    <source>
        <dbReference type="ARBA" id="ARBA00023136"/>
    </source>
</evidence>
<feature type="transmembrane region" description="Helical" evidence="8">
    <location>
        <begin position="20"/>
        <end position="42"/>
    </location>
</feature>
<dbReference type="InterPro" id="IPR050297">
    <property type="entry name" value="LipidA_mod_glycosyltrf_83"/>
</dbReference>
<gene>
    <name evidence="10" type="ORF">FRZ44_29870</name>
</gene>
<dbReference type="AlphaFoldDB" id="A0A5J6MJR9"/>
<keyword evidence="11" id="KW-1185">Reference proteome</keyword>
<evidence type="ECO:0000256" key="6">
    <source>
        <dbReference type="ARBA" id="ARBA00022989"/>
    </source>
</evidence>
<evidence type="ECO:0000313" key="11">
    <source>
        <dbReference type="Proteomes" id="UP000326202"/>
    </source>
</evidence>
<organism evidence="10 11">
    <name type="scientific">Hypericibacter terrae</name>
    <dbReference type="NCBI Taxonomy" id="2602015"/>
    <lineage>
        <taxon>Bacteria</taxon>
        <taxon>Pseudomonadati</taxon>
        <taxon>Pseudomonadota</taxon>
        <taxon>Alphaproteobacteria</taxon>
        <taxon>Rhodospirillales</taxon>
        <taxon>Dongiaceae</taxon>
        <taxon>Hypericibacter</taxon>
    </lineage>
</organism>
<dbReference type="RefSeq" id="WP_151177919.1">
    <property type="nucleotide sequence ID" value="NZ_CP042906.1"/>
</dbReference>
<accession>A0A5J6MJR9</accession>
<feature type="transmembrane region" description="Helical" evidence="8">
    <location>
        <begin position="87"/>
        <end position="108"/>
    </location>
</feature>
<evidence type="ECO:0000256" key="1">
    <source>
        <dbReference type="ARBA" id="ARBA00004651"/>
    </source>
</evidence>
<evidence type="ECO:0000256" key="3">
    <source>
        <dbReference type="ARBA" id="ARBA00022676"/>
    </source>
</evidence>
<evidence type="ECO:0000256" key="4">
    <source>
        <dbReference type="ARBA" id="ARBA00022679"/>
    </source>
</evidence>
<keyword evidence="6 8" id="KW-1133">Transmembrane helix</keyword>
<reference evidence="10 11" key="1">
    <citation type="submission" date="2019-08" db="EMBL/GenBank/DDBJ databases">
        <title>Hyperibacter terrae gen. nov., sp. nov. and Hyperibacter viscosus sp. nov., two new members in the family Rhodospirillaceae isolated from the rhizosphere of Hypericum perforatum.</title>
        <authorList>
            <person name="Noviana Z."/>
        </authorList>
    </citation>
    <scope>NUCLEOTIDE SEQUENCE [LARGE SCALE GENOMIC DNA]</scope>
    <source>
        <strain evidence="10 11">R5913</strain>
    </source>
</reference>
<proteinExistence type="predicted"/>
<feature type="transmembrane region" description="Helical" evidence="8">
    <location>
        <begin position="256"/>
        <end position="278"/>
    </location>
</feature>
<feature type="transmembrane region" description="Helical" evidence="8">
    <location>
        <begin position="290"/>
        <end position="309"/>
    </location>
</feature>
<dbReference type="EMBL" id="CP042906">
    <property type="protein sequence ID" value="QEX17684.1"/>
    <property type="molecule type" value="Genomic_DNA"/>
</dbReference>
<name>A0A5J6MJR9_9PROT</name>
<feature type="transmembrane region" description="Helical" evidence="8">
    <location>
        <begin position="167"/>
        <end position="196"/>
    </location>
</feature>
<keyword evidence="5 8" id="KW-0812">Transmembrane</keyword>
<dbReference type="GO" id="GO:0005886">
    <property type="term" value="C:plasma membrane"/>
    <property type="evidence" value="ECO:0007669"/>
    <property type="project" value="UniProtKB-SubCell"/>
</dbReference>
<dbReference type="InterPro" id="IPR038731">
    <property type="entry name" value="RgtA/B/C-like"/>
</dbReference>
<comment type="subcellular location">
    <subcellularLocation>
        <location evidence="1">Cell membrane</location>
        <topology evidence="1">Multi-pass membrane protein</topology>
    </subcellularLocation>
</comment>
<dbReference type="OrthoDB" id="9811222at2"/>
<feature type="transmembrane region" description="Helical" evidence="8">
    <location>
        <begin position="120"/>
        <end position="137"/>
    </location>
</feature>
<keyword evidence="4 10" id="KW-0808">Transferase</keyword>
<dbReference type="PANTHER" id="PTHR33908:SF11">
    <property type="entry name" value="MEMBRANE PROTEIN"/>
    <property type="match status" value="1"/>
</dbReference>
<dbReference type="GO" id="GO:0009103">
    <property type="term" value="P:lipopolysaccharide biosynthetic process"/>
    <property type="evidence" value="ECO:0007669"/>
    <property type="project" value="UniProtKB-ARBA"/>
</dbReference>
<evidence type="ECO:0000259" key="9">
    <source>
        <dbReference type="Pfam" id="PF13231"/>
    </source>
</evidence>
<dbReference type="Pfam" id="PF13231">
    <property type="entry name" value="PMT_2"/>
    <property type="match status" value="1"/>
</dbReference>
<evidence type="ECO:0000256" key="2">
    <source>
        <dbReference type="ARBA" id="ARBA00022475"/>
    </source>
</evidence>
<dbReference type="GO" id="GO:0016763">
    <property type="term" value="F:pentosyltransferase activity"/>
    <property type="evidence" value="ECO:0007669"/>
    <property type="project" value="TreeGrafter"/>
</dbReference>
<dbReference type="PANTHER" id="PTHR33908">
    <property type="entry name" value="MANNOSYLTRANSFERASE YKCB-RELATED"/>
    <property type="match status" value="1"/>
</dbReference>
<keyword evidence="2" id="KW-1003">Cell membrane</keyword>
<feature type="transmembrane region" description="Helical" evidence="8">
    <location>
        <begin position="348"/>
        <end position="369"/>
    </location>
</feature>
<dbReference type="Proteomes" id="UP000326202">
    <property type="component" value="Chromosome"/>
</dbReference>
<evidence type="ECO:0000256" key="8">
    <source>
        <dbReference type="SAM" id="Phobius"/>
    </source>
</evidence>
<protein>
    <submittedName>
        <fullName evidence="10">Glycosyl transferase</fullName>
    </submittedName>
</protein>
<keyword evidence="3" id="KW-0328">Glycosyltransferase</keyword>
<keyword evidence="7 8" id="KW-0472">Membrane</keyword>
<sequence>MAPTETQPLDRGTPSGRVETIPILVAIAVALALAACHVLIAIRAELHPTEAYYWLWSRYPAISYYDHPPMVAWWIWAGTQIFGTTTLGIRIASILSVLATSAVLYATGRVLFDRAVAARATLWFNVTLLAALGGFVATPDAPSAFFWALSFLCLALVLRTGRGAWWLAVGLFAGLGAISKYTDLFLGLGIVLALVVDRDLRHWFASPWLWAGGALALAAFSPVLLWNDEHDWASFAFQFGRLADTGFSPSHLADYVGGQIALLNPFVAVFAALGIILWIRGPSVRWRREIGFSLATVAPLILYMLFHATHDRVDGGWLAPVYPAVALSAAAAAQSFEGSGAWRGLLRFIRRAATPVGIAAALGLVGFLYSPATRLAGQFGNLSAFSGWSRLASDVDAMRLKAGADWIATDNYRTAALLSFYLRDRHVVVAQVNERIRYVFEPLPDASLLKEPALLLLRGRLTTPTDYTRCFGATEKVGTLGRMGRAGRLLEPIDGFRVDRPIAHIFQAGCDGQP</sequence>
<dbReference type="KEGG" id="htq:FRZ44_29870"/>